<evidence type="ECO:0000313" key="21">
    <source>
        <dbReference type="Proteomes" id="UP000486351"/>
    </source>
</evidence>
<dbReference type="EMBL" id="QXFX01003115">
    <property type="protein sequence ID" value="KAE9071116.1"/>
    <property type="molecule type" value="Genomic_DNA"/>
</dbReference>
<evidence type="ECO:0000313" key="4">
    <source>
        <dbReference type="EMBL" id="KAE8972757.1"/>
    </source>
</evidence>
<dbReference type="EMBL" id="QXGC01003128">
    <property type="protein sequence ID" value="KAE9178382.1"/>
    <property type="molecule type" value="Genomic_DNA"/>
</dbReference>
<dbReference type="Proteomes" id="UP000441208">
    <property type="component" value="Unassembled WGS sequence"/>
</dbReference>
<protein>
    <recommendedName>
        <fullName evidence="23">RxLR effector protein</fullName>
    </recommendedName>
</protein>
<dbReference type="EMBL" id="QXGD01001174">
    <property type="protein sequence ID" value="KAE9212749.1"/>
    <property type="molecule type" value="Genomic_DNA"/>
</dbReference>
<feature type="transmembrane region" description="Helical" evidence="1">
    <location>
        <begin position="20"/>
        <end position="39"/>
    </location>
</feature>
<reference evidence="13 14" key="1">
    <citation type="submission" date="2018-08" db="EMBL/GenBank/DDBJ databases">
        <title>Genomic investigation of the strawberry pathogen Phytophthora fragariae indicates pathogenicity is determined by transcriptional variation in three key races.</title>
        <authorList>
            <person name="Adams T.M."/>
            <person name="Armitage A.D."/>
            <person name="Sobczyk M.K."/>
            <person name="Bates H.J."/>
            <person name="Dunwell J.M."/>
            <person name="Nellist C.F."/>
            <person name="Harrison R.J."/>
        </authorList>
    </citation>
    <scope>NUCLEOTIDE SEQUENCE [LARGE SCALE GENOMIC DNA]</scope>
    <source>
        <strain evidence="11 15">A4</strain>
        <strain evidence="10 16">BC-1</strain>
        <strain evidence="9 20">BC-23</strain>
        <strain evidence="8 14">NOV-27</strain>
        <strain evidence="7 17">NOV-5</strain>
        <strain evidence="5 18">NOV-71</strain>
        <strain evidence="12 21">NOV-77</strain>
        <strain evidence="3 13">NOV-9</strain>
        <strain evidence="6 22">ONT-3</strain>
        <strain evidence="4 19">SCRP245</strain>
    </source>
</reference>
<evidence type="ECO:0000313" key="17">
    <source>
        <dbReference type="Proteomes" id="UP000440732"/>
    </source>
</evidence>
<dbReference type="Proteomes" id="UP000437068">
    <property type="component" value="Unassembled WGS sequence"/>
</dbReference>
<sequence length="71" mass="7387">MSSLNALLKLLVLAPETDALLFLAVGAAGPGSLILLCICRKPENPSTCTSLHCTSLHSACSVRILVTPKDP</sequence>
<evidence type="ECO:0000313" key="7">
    <source>
        <dbReference type="EMBL" id="KAE9086664.1"/>
    </source>
</evidence>
<dbReference type="AlphaFoldDB" id="A0A6A3VUF4"/>
<evidence type="ECO:0000313" key="8">
    <source>
        <dbReference type="EMBL" id="KAE9173624.1"/>
    </source>
</evidence>
<dbReference type="Proteomes" id="UP000486351">
    <property type="component" value="Unassembled WGS sequence"/>
</dbReference>
<dbReference type="Proteomes" id="UP000440367">
    <property type="component" value="Unassembled WGS sequence"/>
</dbReference>
<evidence type="ECO:0000313" key="11">
    <source>
        <dbReference type="EMBL" id="KAE9277513.1"/>
    </source>
</evidence>
<feature type="chain" id="PRO_5036380793" description="RxLR effector protein" evidence="2">
    <location>
        <begin position="20"/>
        <end position="71"/>
    </location>
</feature>
<dbReference type="OrthoDB" id="10290962at2759"/>
<evidence type="ECO:0000256" key="1">
    <source>
        <dbReference type="SAM" id="Phobius"/>
    </source>
</evidence>
<dbReference type="Proteomes" id="UP000433483">
    <property type="component" value="Unassembled WGS sequence"/>
</dbReference>
<name>A0A6A3VUF4_9STRA</name>
<evidence type="ECO:0000313" key="13">
    <source>
        <dbReference type="Proteomes" id="UP000429523"/>
    </source>
</evidence>
<gene>
    <name evidence="11" type="ORF">PF001_g25618</name>
    <name evidence="10" type="ORF">PF002_g18163</name>
    <name evidence="9" type="ORF">PF004_g25506</name>
    <name evidence="8" type="ORF">PF005_g26192</name>
    <name evidence="7" type="ORF">PF006_g25974</name>
    <name evidence="5" type="ORF">PF007_g31276</name>
    <name evidence="12" type="ORF">PF008_g26025</name>
    <name evidence="3" type="ORF">PF009_g27236</name>
    <name evidence="6" type="ORF">PF010_g25999</name>
    <name evidence="4" type="ORF">PF011_g25526</name>
</gene>
<evidence type="ECO:0000313" key="19">
    <source>
        <dbReference type="Proteomes" id="UP000460718"/>
    </source>
</evidence>
<evidence type="ECO:0000313" key="15">
    <source>
        <dbReference type="Proteomes" id="UP000437068"/>
    </source>
</evidence>
<dbReference type="Proteomes" id="UP000460718">
    <property type="component" value="Unassembled WGS sequence"/>
</dbReference>
<evidence type="ECO:0000313" key="18">
    <source>
        <dbReference type="Proteomes" id="UP000441208"/>
    </source>
</evidence>
<keyword evidence="1" id="KW-0812">Transmembrane</keyword>
<dbReference type="EMBL" id="QXGA01003169">
    <property type="protein sequence ID" value="KAE9086664.1"/>
    <property type="molecule type" value="Genomic_DNA"/>
</dbReference>
<evidence type="ECO:0000313" key="16">
    <source>
        <dbReference type="Proteomes" id="UP000440367"/>
    </source>
</evidence>
<accession>A0A6A3VUF4</accession>
<dbReference type="Proteomes" id="UP000476176">
    <property type="component" value="Unassembled WGS sequence"/>
</dbReference>
<dbReference type="Proteomes" id="UP000440732">
    <property type="component" value="Unassembled WGS sequence"/>
</dbReference>
<evidence type="ECO:0000256" key="2">
    <source>
        <dbReference type="SAM" id="SignalP"/>
    </source>
</evidence>
<dbReference type="Proteomes" id="UP000488956">
    <property type="component" value="Unassembled WGS sequence"/>
</dbReference>
<evidence type="ECO:0000313" key="20">
    <source>
        <dbReference type="Proteomes" id="UP000476176"/>
    </source>
</evidence>
<keyword evidence="1" id="KW-1133">Transmembrane helix</keyword>
<evidence type="ECO:0000313" key="6">
    <source>
        <dbReference type="EMBL" id="KAE9071116.1"/>
    </source>
</evidence>
<evidence type="ECO:0000313" key="9">
    <source>
        <dbReference type="EMBL" id="KAE9178382.1"/>
    </source>
</evidence>
<proteinExistence type="predicted"/>
<evidence type="ECO:0000313" key="5">
    <source>
        <dbReference type="EMBL" id="KAE9058511.1"/>
    </source>
</evidence>
<dbReference type="EMBL" id="QXFZ01006514">
    <property type="protein sequence ID" value="KAE9058511.1"/>
    <property type="molecule type" value="Genomic_DNA"/>
</dbReference>
<evidence type="ECO:0008006" key="23">
    <source>
        <dbReference type="Google" id="ProtNLM"/>
    </source>
</evidence>
<dbReference type="EMBL" id="QXGB01002979">
    <property type="protein sequence ID" value="KAE9173624.1"/>
    <property type="molecule type" value="Genomic_DNA"/>
</dbReference>
<dbReference type="EMBL" id="QXFW01003137">
    <property type="protein sequence ID" value="KAE8972757.1"/>
    <property type="molecule type" value="Genomic_DNA"/>
</dbReference>
<keyword evidence="1" id="KW-0472">Membrane</keyword>
<dbReference type="EMBL" id="QXGE01003035">
    <property type="protein sequence ID" value="KAE9277513.1"/>
    <property type="molecule type" value="Genomic_DNA"/>
</dbReference>
<evidence type="ECO:0000313" key="12">
    <source>
        <dbReference type="EMBL" id="KAE9288853.1"/>
    </source>
</evidence>
<evidence type="ECO:0000313" key="10">
    <source>
        <dbReference type="EMBL" id="KAE9212749.1"/>
    </source>
</evidence>
<dbReference type="Proteomes" id="UP000429523">
    <property type="component" value="Unassembled WGS sequence"/>
</dbReference>
<evidence type="ECO:0000313" key="22">
    <source>
        <dbReference type="Proteomes" id="UP000488956"/>
    </source>
</evidence>
<evidence type="ECO:0000313" key="14">
    <source>
        <dbReference type="Proteomes" id="UP000433483"/>
    </source>
</evidence>
<keyword evidence="2" id="KW-0732">Signal</keyword>
<dbReference type="EMBL" id="QXGF01003072">
    <property type="protein sequence ID" value="KAE8922502.1"/>
    <property type="molecule type" value="Genomic_DNA"/>
</dbReference>
<comment type="caution">
    <text evidence="8">The sequence shown here is derived from an EMBL/GenBank/DDBJ whole genome shotgun (WGS) entry which is preliminary data.</text>
</comment>
<feature type="signal peptide" evidence="2">
    <location>
        <begin position="1"/>
        <end position="19"/>
    </location>
</feature>
<organism evidence="8 14">
    <name type="scientific">Phytophthora fragariae</name>
    <dbReference type="NCBI Taxonomy" id="53985"/>
    <lineage>
        <taxon>Eukaryota</taxon>
        <taxon>Sar</taxon>
        <taxon>Stramenopiles</taxon>
        <taxon>Oomycota</taxon>
        <taxon>Peronosporomycetes</taxon>
        <taxon>Peronosporales</taxon>
        <taxon>Peronosporaceae</taxon>
        <taxon>Phytophthora</taxon>
    </lineage>
</organism>
<evidence type="ECO:0000313" key="3">
    <source>
        <dbReference type="EMBL" id="KAE8922502.1"/>
    </source>
</evidence>
<dbReference type="EMBL" id="QXFY01003082">
    <property type="protein sequence ID" value="KAE9288853.1"/>
    <property type="molecule type" value="Genomic_DNA"/>
</dbReference>
<keyword evidence="14" id="KW-1185">Reference proteome</keyword>